<accession>A0A9W7L4L3</accession>
<feature type="domain" description="PCIF1 WW" evidence="2">
    <location>
        <begin position="625"/>
        <end position="776"/>
    </location>
</feature>
<evidence type="ECO:0000313" key="4">
    <source>
        <dbReference type="Proteomes" id="UP001165065"/>
    </source>
</evidence>
<dbReference type="EMBL" id="BRYA01000679">
    <property type="protein sequence ID" value="GMI29341.1"/>
    <property type="molecule type" value="Genomic_DNA"/>
</dbReference>
<evidence type="ECO:0000313" key="3">
    <source>
        <dbReference type="EMBL" id="GMI29341.1"/>
    </source>
</evidence>
<feature type="compositionally biased region" description="Basic and acidic residues" evidence="1">
    <location>
        <begin position="344"/>
        <end position="369"/>
    </location>
</feature>
<dbReference type="InterPro" id="IPR039881">
    <property type="entry name" value="PCIF1-like"/>
</dbReference>
<organism evidence="3 4">
    <name type="scientific">Triparma columacea</name>
    <dbReference type="NCBI Taxonomy" id="722753"/>
    <lineage>
        <taxon>Eukaryota</taxon>
        <taxon>Sar</taxon>
        <taxon>Stramenopiles</taxon>
        <taxon>Ochrophyta</taxon>
        <taxon>Bolidophyceae</taxon>
        <taxon>Parmales</taxon>
        <taxon>Triparmaceae</taxon>
        <taxon>Triparma</taxon>
    </lineage>
</organism>
<gene>
    <name evidence="3" type="ORF">TrCOL_g6478</name>
</gene>
<dbReference type="PANTHER" id="PTHR21727">
    <property type="entry name" value="PHOSPHORYLATED CTD INTERACTING FACTOR 1"/>
    <property type="match status" value="1"/>
</dbReference>
<dbReference type="OrthoDB" id="193787at2759"/>
<reference evidence="4" key="1">
    <citation type="journal article" date="2023" name="Commun. Biol.">
        <title>Genome analysis of Parmales, the sister group of diatoms, reveals the evolutionary specialization of diatoms from phago-mixotrophs to photoautotrophs.</title>
        <authorList>
            <person name="Ban H."/>
            <person name="Sato S."/>
            <person name="Yoshikawa S."/>
            <person name="Yamada K."/>
            <person name="Nakamura Y."/>
            <person name="Ichinomiya M."/>
            <person name="Sato N."/>
            <person name="Blanc-Mathieu R."/>
            <person name="Endo H."/>
            <person name="Kuwata A."/>
            <person name="Ogata H."/>
        </authorList>
    </citation>
    <scope>NUCLEOTIDE SEQUENCE [LARGE SCALE GENOMIC DNA]</scope>
</reference>
<sequence length="1035" mass="117084">MPSPPDWFKHGRSVTYHYDGGHGDYEGWLDIRGGSKHPWWFICPAKGREVGWEEKLDDTTYHMLEKKKEKKEQLGMIEVKKKRTLKKMKEVMGGESAFGEGTQVSRLELDDTITEGAVVQVLKEGGSTSDFVDDDEFDDDADCTYVIEWNDGSTSELGEEGVKKAAALAKEEERRLTKLSQKKRRLEEKLDREKERETKAMRKRDKERESILGSDDDDDSIEFRSSSTSKNQKKIVMPTLSITNEKPIRTSVSISVPKKVSKVPRKPKDDSKQTIKKPKLNPLTIAREGSSKSTIYAHSGRSQQILKNASNSPRNPKQGAITTLTKSTPRSSSLNVTRVKAPSRMREAEPKKARKSSDADKSGKSKVSETESAGLTFKNALNNAWKVGKLQMEMNPASIPKEQTYSDEHPHLAYKRLDLMSEFIIDPLQVAMGTSSIGIDCCLGIDGRSQLKNAEKGNLRKAIVQVLQNWIFFVHGSLKDDPRVKIDEDGDRVFLSLNEKGKQDSLEFFMGQIMVGPTKSLERINISDAKDGLEMAQYIYRLILELQRQLASIKLKFRNKPFDDASLKLTVDFAKISKENYRIRKEQKYDLLSLSYFDEFAGERFSVTCWAPHMSMLANCYATFAKDDPFNQRRLSRIFLVLNRYNVFSKLGVGAQASITMEAVMGLTTELGCTYEAFASPLNRSWPGEKYCSLFEDTDCYFGSRGSFYRQSIPQEGASYEINPPFDKQSVMRCRAKMASLLEEGDASGVPIACCMIIPYTRTSFKDYTYSKHLEKYFKAAKIMGKSNNTGALNDEERNIWATIDPVYYTNGLQYDYEYARYGKKGTEIGGAFPAEVPQVFMVFQNIEGEKKWPCTEDKLLSIVSSFTRRPDKQIFNIGKAFADDVQKKEELVRFQESQNDIKNLKDSRAAEQVPNGTGAGNKKPELLRSSGPQIPLTININTSASDEAKSKSKIIPKATPLEKPFKVPEWFSGSPLQCYIFRSLHFNEQETSSVQHLLKSIKLEAAAKGWDEWDSRWDKEGPMPEILGGVIEDL</sequence>
<dbReference type="GO" id="GO:0099122">
    <property type="term" value="F:RNA polymerase II C-terminal domain binding"/>
    <property type="evidence" value="ECO:0007669"/>
    <property type="project" value="InterPro"/>
</dbReference>
<name>A0A9W7L4L3_9STRA</name>
<evidence type="ECO:0000259" key="2">
    <source>
        <dbReference type="Pfam" id="PF12237"/>
    </source>
</evidence>
<comment type="caution">
    <text evidence="3">The sequence shown here is derived from an EMBL/GenBank/DDBJ whole genome shotgun (WGS) entry which is preliminary data.</text>
</comment>
<dbReference type="InterPro" id="IPR022035">
    <property type="entry name" value="PCIF1_WW"/>
</dbReference>
<dbReference type="AlphaFoldDB" id="A0A9W7L4L3"/>
<dbReference type="Proteomes" id="UP001165065">
    <property type="component" value="Unassembled WGS sequence"/>
</dbReference>
<protein>
    <recommendedName>
        <fullName evidence="2">PCIF1 WW domain-containing protein</fullName>
    </recommendedName>
</protein>
<feature type="compositionally biased region" description="Basic and acidic residues" evidence="1">
    <location>
        <begin position="185"/>
        <end position="210"/>
    </location>
</feature>
<dbReference type="GO" id="GO:0016422">
    <property type="term" value="F:mRNA (2'-O-methyladenosine-N6-)-methyltransferase activity"/>
    <property type="evidence" value="ECO:0007669"/>
    <property type="project" value="InterPro"/>
</dbReference>
<dbReference type="Pfam" id="PF12237">
    <property type="entry name" value="PCIF1_WW"/>
    <property type="match status" value="1"/>
</dbReference>
<feature type="compositionally biased region" description="Polar residues" evidence="1">
    <location>
        <begin position="291"/>
        <end position="336"/>
    </location>
</feature>
<dbReference type="PANTHER" id="PTHR21727:SF0">
    <property type="entry name" value="MRNA (2'-O-METHYLADENOSINE-N(6)-)-METHYLTRANSFERASE"/>
    <property type="match status" value="1"/>
</dbReference>
<feature type="region of interest" description="Disordered" evidence="1">
    <location>
        <begin position="170"/>
        <end position="371"/>
    </location>
</feature>
<feature type="region of interest" description="Disordered" evidence="1">
    <location>
        <begin position="907"/>
        <end position="931"/>
    </location>
</feature>
<evidence type="ECO:0000256" key="1">
    <source>
        <dbReference type="SAM" id="MobiDB-lite"/>
    </source>
</evidence>
<proteinExistence type="predicted"/>
<keyword evidence="4" id="KW-1185">Reference proteome</keyword>